<feature type="non-terminal residue" evidence="1">
    <location>
        <position position="1"/>
    </location>
</feature>
<gene>
    <name evidence="1" type="ORF">CFOL_v3_18554</name>
</gene>
<accession>A0A1Q3C4A9</accession>
<dbReference type="InParanoid" id="A0A1Q3C4A9"/>
<dbReference type="AlphaFoldDB" id="A0A1Q3C4A9"/>
<keyword evidence="2" id="KW-1185">Reference proteome</keyword>
<dbReference type="PANTHER" id="PTHR35218:SF9">
    <property type="entry name" value="ENDONUCLEASE_EXONUCLEASE_PHOSPHATASE DOMAIN-CONTAINING PROTEIN"/>
    <property type="match status" value="1"/>
</dbReference>
<comment type="caution">
    <text evidence="1">The sequence shown here is derived from an EMBL/GenBank/DDBJ whole genome shotgun (WGS) entry which is preliminary data.</text>
</comment>
<sequence>NLIKYLSPNRVFLSETPLAVQEMEAIRKKTCFKNCLGVDADRRRDNLALLWDNESELIIKSYSSSHIDTEVALKGREGIWRLTGICAQPETHLRHETWSLLCNLSSQRNIPWLCMGDFNEILYNTENEGG</sequence>
<dbReference type="Gene3D" id="3.60.10.10">
    <property type="entry name" value="Endonuclease/exonuclease/phosphatase"/>
    <property type="match status" value="1"/>
</dbReference>
<dbReference type="EMBL" id="BDDD01001304">
    <property type="protein sequence ID" value="GAV75075.1"/>
    <property type="molecule type" value="Genomic_DNA"/>
</dbReference>
<dbReference type="InterPro" id="IPR036691">
    <property type="entry name" value="Endo/exonu/phosph_ase_sf"/>
</dbReference>
<dbReference type="PANTHER" id="PTHR35218">
    <property type="entry name" value="RNASE H DOMAIN-CONTAINING PROTEIN"/>
    <property type="match status" value="1"/>
</dbReference>
<dbReference type="STRING" id="3775.A0A1Q3C4A9"/>
<evidence type="ECO:0008006" key="3">
    <source>
        <dbReference type="Google" id="ProtNLM"/>
    </source>
</evidence>
<dbReference type="OrthoDB" id="999895at2759"/>
<proteinExistence type="predicted"/>
<evidence type="ECO:0000313" key="2">
    <source>
        <dbReference type="Proteomes" id="UP000187406"/>
    </source>
</evidence>
<dbReference type="Proteomes" id="UP000187406">
    <property type="component" value="Unassembled WGS sequence"/>
</dbReference>
<dbReference type="SUPFAM" id="SSF56219">
    <property type="entry name" value="DNase I-like"/>
    <property type="match status" value="1"/>
</dbReference>
<name>A0A1Q3C4A9_CEPFO</name>
<protein>
    <recommendedName>
        <fullName evidence="3">Exo_endo_phos domain-containing protein</fullName>
    </recommendedName>
</protein>
<reference evidence="2" key="1">
    <citation type="submission" date="2016-04" db="EMBL/GenBank/DDBJ databases">
        <title>Cephalotus genome sequencing.</title>
        <authorList>
            <person name="Fukushima K."/>
            <person name="Hasebe M."/>
            <person name="Fang X."/>
        </authorList>
    </citation>
    <scope>NUCLEOTIDE SEQUENCE [LARGE SCALE GENOMIC DNA]</scope>
    <source>
        <strain evidence="2">cv. St1</strain>
    </source>
</reference>
<organism evidence="1 2">
    <name type="scientific">Cephalotus follicularis</name>
    <name type="common">Albany pitcher plant</name>
    <dbReference type="NCBI Taxonomy" id="3775"/>
    <lineage>
        <taxon>Eukaryota</taxon>
        <taxon>Viridiplantae</taxon>
        <taxon>Streptophyta</taxon>
        <taxon>Embryophyta</taxon>
        <taxon>Tracheophyta</taxon>
        <taxon>Spermatophyta</taxon>
        <taxon>Magnoliopsida</taxon>
        <taxon>eudicotyledons</taxon>
        <taxon>Gunneridae</taxon>
        <taxon>Pentapetalae</taxon>
        <taxon>rosids</taxon>
        <taxon>fabids</taxon>
        <taxon>Oxalidales</taxon>
        <taxon>Cephalotaceae</taxon>
        <taxon>Cephalotus</taxon>
    </lineage>
</organism>
<evidence type="ECO:0000313" key="1">
    <source>
        <dbReference type="EMBL" id="GAV75075.1"/>
    </source>
</evidence>